<comment type="caution">
    <text evidence="1">The sequence shown here is derived from an EMBL/GenBank/DDBJ whole genome shotgun (WGS) entry which is preliminary data.</text>
</comment>
<protein>
    <recommendedName>
        <fullName evidence="3">Zinc-or iron-chelating domain-containing protein</fullName>
    </recommendedName>
</protein>
<name>A0ABQ5VSF7_9RHOB</name>
<sequence length="169" mass="19512">MCGLCCNGSLFKTAKLYDTDNTDLIEVTDDKNGEARFRLPCKNFSTKCEIYDKERPRTCVQFKCKTLIRFENGKISHKRALEIISQMQVLVRKVLETIPNGDNAAIVSVSNFVKDHKMDMLDLSFRRQNGQKILLVHKYRKMVKKHFIVGTKARNGILSRVLKNRDQSL</sequence>
<dbReference type="EMBL" id="BSNN01000002">
    <property type="protein sequence ID" value="GLQ34358.1"/>
    <property type="molecule type" value="Genomic_DNA"/>
</dbReference>
<evidence type="ECO:0000313" key="2">
    <source>
        <dbReference type="Proteomes" id="UP001156694"/>
    </source>
</evidence>
<accession>A0ABQ5VSF7</accession>
<evidence type="ECO:0008006" key="3">
    <source>
        <dbReference type="Google" id="ProtNLM"/>
    </source>
</evidence>
<evidence type="ECO:0000313" key="1">
    <source>
        <dbReference type="EMBL" id="GLQ34358.1"/>
    </source>
</evidence>
<organism evidence="1 2">
    <name type="scientific">Amylibacter marinus</name>
    <dbReference type="NCBI Taxonomy" id="1475483"/>
    <lineage>
        <taxon>Bacteria</taxon>
        <taxon>Pseudomonadati</taxon>
        <taxon>Pseudomonadota</taxon>
        <taxon>Alphaproteobacteria</taxon>
        <taxon>Rhodobacterales</taxon>
        <taxon>Paracoccaceae</taxon>
        <taxon>Amylibacter</taxon>
    </lineage>
</organism>
<gene>
    <name evidence="1" type="ORF">GCM10007939_06410</name>
</gene>
<proteinExistence type="predicted"/>
<keyword evidence="2" id="KW-1185">Reference proteome</keyword>
<dbReference type="Proteomes" id="UP001156694">
    <property type="component" value="Unassembled WGS sequence"/>
</dbReference>
<reference evidence="2" key="1">
    <citation type="journal article" date="2019" name="Int. J. Syst. Evol. Microbiol.">
        <title>The Global Catalogue of Microorganisms (GCM) 10K type strain sequencing project: providing services to taxonomists for standard genome sequencing and annotation.</title>
        <authorList>
            <consortium name="The Broad Institute Genomics Platform"/>
            <consortium name="The Broad Institute Genome Sequencing Center for Infectious Disease"/>
            <person name="Wu L."/>
            <person name="Ma J."/>
        </authorList>
    </citation>
    <scope>NUCLEOTIDE SEQUENCE [LARGE SCALE GENOMIC DNA]</scope>
    <source>
        <strain evidence="2">NBRC 110140</strain>
    </source>
</reference>